<dbReference type="Pfam" id="PF12821">
    <property type="entry name" value="ThrE_2"/>
    <property type="match status" value="1"/>
</dbReference>
<comment type="similarity">
    <text evidence="5">Belongs to the ThrE exporter (TC 2.A.79) family.</text>
</comment>
<feature type="domain" description="Threonine/Serine exporter ThrE" evidence="9">
    <location>
        <begin position="1035"/>
        <end position="1154"/>
    </location>
</feature>
<feature type="region of interest" description="Disordered" evidence="6">
    <location>
        <begin position="169"/>
        <end position="210"/>
    </location>
</feature>
<evidence type="ECO:0000256" key="4">
    <source>
        <dbReference type="ARBA" id="ARBA00023136"/>
    </source>
</evidence>
<evidence type="ECO:0000256" key="3">
    <source>
        <dbReference type="ARBA" id="ARBA00022989"/>
    </source>
</evidence>
<feature type="compositionally biased region" description="Polar residues" evidence="6">
    <location>
        <begin position="458"/>
        <end position="477"/>
    </location>
</feature>
<keyword evidence="2 7" id="KW-0812">Transmembrane</keyword>
<dbReference type="OrthoDB" id="413008at2759"/>
<dbReference type="Proteomes" id="UP000198372">
    <property type="component" value="Unassembled WGS sequence"/>
</dbReference>
<reference evidence="11" key="1">
    <citation type="submission" date="2016-09" db="EMBL/GenBank/DDBJ databases">
        <authorList>
            <person name="Jeantristanb JTB J.-T."/>
            <person name="Ricardo R."/>
        </authorList>
    </citation>
    <scope>NUCLEOTIDE SEQUENCE [LARGE SCALE GENOMIC DNA]</scope>
</reference>
<feature type="compositionally biased region" description="Low complexity" evidence="6">
    <location>
        <begin position="665"/>
        <end position="676"/>
    </location>
</feature>
<keyword evidence="4 7" id="KW-0472">Membrane</keyword>
<dbReference type="Pfam" id="PF06738">
    <property type="entry name" value="ThrE"/>
    <property type="match status" value="1"/>
</dbReference>
<gene>
    <name evidence="10" type="ORF">BQ2448_7974</name>
</gene>
<dbReference type="PANTHER" id="PTHR31082:SF4">
    <property type="entry name" value="PHEROMONE-REGULATED MEMBRANE PROTEIN 10"/>
    <property type="match status" value="1"/>
</dbReference>
<evidence type="ECO:0000256" key="5">
    <source>
        <dbReference type="ARBA" id="ARBA00034125"/>
    </source>
</evidence>
<evidence type="ECO:0000313" key="10">
    <source>
        <dbReference type="EMBL" id="SCV74945.1"/>
    </source>
</evidence>
<feature type="region of interest" description="Disordered" evidence="6">
    <location>
        <begin position="643"/>
        <end position="713"/>
    </location>
</feature>
<dbReference type="EMBL" id="FMSP01000024">
    <property type="protein sequence ID" value="SCV74945.1"/>
    <property type="molecule type" value="Genomic_DNA"/>
</dbReference>
<feature type="compositionally biased region" description="Basic residues" evidence="6">
    <location>
        <begin position="432"/>
        <end position="443"/>
    </location>
</feature>
<feature type="transmembrane region" description="Helical" evidence="7">
    <location>
        <begin position="863"/>
        <end position="884"/>
    </location>
</feature>
<sequence length="1170" mass="124465">MADPSHNNPFERPYDGSSTVASTSAVAAHPPPPPAAEAETGLPESVASNSLSPREAHRPPRLVIPHDDFAHGSISRPLDQPHDAAAQPDGHAELGGAPTAEQHATTASSTTAGTGPQSGPGGGSASKKVNWPAELSHHVSIKMASPKTLQDQGARDELTRALEEHYRKFGAASEMDEDGPDRPNRFIGLSGSEVPSRANSSDGDPEERMEELRQQMEVFVDPGETDGLPTLAGNKSSEARNAKAAWGLVRSYTSGGSVFRQRKKPGFKSGHGAKADESDPRVVKAASQDPEKVMSAESNEPKSPTSPGGGIGGFVSRMLSTHHEPADEVPIAAGAPSVTNGGGGILSALIALQQQQAGAGIDSMPPSGATTPTSEFPSRGSVYSSEDEDEEVERIKFTLKQREKRANRSMMQGASTAISNVGKSAGHALGFGHHHSLGPRGHRSSSSGEQTPGLVGTHNPTKPSAPPNSGQGSTSAPGTPGLGSFPKRRSGAFTDSVHNLLGKVGANFEDLSHRPEAARSGAGVFGGLMLSTANIAGAASPAATSLAPNATRPGYSLSRYSAPLVPTIKSGKMEGSTETSPENTTSTSTLNNSPTASPPPGEMRQTKQTPQYAKVPKHKPTFSLADLTVSDLACRTSALCHLSDSPVTMRPPEQPHKMSFFPGASRPNSRPSSRPGSIHESPTYESSEYFPHTKETQEERERREWEKEKRRRRKLREKRKLQEVFITQHVAAILERQQFILKLARAFMMFGAPSHRLEAQLQATARVLEINCQVIYIPAVMLVSFGDSATHTSEVRFVRQSSGLDLGKLKTAYMIYYETIYDKISVTDASKQLDDLMLAGPQYRLWQNMLIGGLASAFIQPSAFYGSFIDCLVSIPLGALLVLVQVLVSRNDLYSSLFEIVIACINAFLAAALASTNHFCFAAVASGSVVLILPGYIVLCGSLELANRSIISGSVRLVYSILYSLFLGFGLSMGSEVYQRITKLEIAGATDYTCSALRRGAPWWRATISPYWYFLTIPCYLLLLALRNGQPLFRKESVIMVVFGSAGFCANYFSGKAFEGRSDVVSAIGSFAVGFLGNLYGKVSRGSPFVVMVPGILLQLPSGLSNGGLLEFAADSTSNDTTTSSTSYASGFSVASSLIEVAIGLTVGLFLSAAVVLGKGSRRGRSLHTF</sequence>
<feature type="domain" description="Threonine/serine exporter-like N-terminal" evidence="8">
    <location>
        <begin position="738"/>
        <end position="977"/>
    </location>
</feature>
<feature type="compositionally biased region" description="Low complexity" evidence="6">
    <location>
        <begin position="17"/>
        <end position="28"/>
    </location>
</feature>
<feature type="compositionally biased region" description="Basic and acidic residues" evidence="6">
    <location>
        <begin position="691"/>
        <end position="708"/>
    </location>
</feature>
<feature type="transmembrane region" description="Helical" evidence="7">
    <location>
        <begin position="1088"/>
        <end position="1114"/>
    </location>
</feature>
<feature type="region of interest" description="Disordered" evidence="6">
    <location>
        <begin position="255"/>
        <end position="325"/>
    </location>
</feature>
<feature type="transmembrane region" description="Helical" evidence="7">
    <location>
        <begin position="1134"/>
        <end position="1157"/>
    </location>
</feature>
<keyword evidence="3 7" id="KW-1133">Transmembrane helix</keyword>
<comment type="subcellular location">
    <subcellularLocation>
        <location evidence="1">Membrane</location>
        <topology evidence="1">Multi-pass membrane protein</topology>
    </subcellularLocation>
</comment>
<feature type="transmembrane region" description="Helical" evidence="7">
    <location>
        <begin position="921"/>
        <end position="945"/>
    </location>
</feature>
<evidence type="ECO:0000256" key="6">
    <source>
        <dbReference type="SAM" id="MobiDB-lite"/>
    </source>
</evidence>
<dbReference type="GO" id="GO:0022857">
    <property type="term" value="F:transmembrane transporter activity"/>
    <property type="evidence" value="ECO:0007669"/>
    <property type="project" value="InterPro"/>
</dbReference>
<evidence type="ECO:0000259" key="9">
    <source>
        <dbReference type="Pfam" id="PF12821"/>
    </source>
</evidence>
<feature type="compositionally biased region" description="Basic and acidic residues" evidence="6">
    <location>
        <begin position="273"/>
        <end position="282"/>
    </location>
</feature>
<organism evidence="10 11">
    <name type="scientific">Microbotryum intermedium</name>
    <dbReference type="NCBI Taxonomy" id="269621"/>
    <lineage>
        <taxon>Eukaryota</taxon>
        <taxon>Fungi</taxon>
        <taxon>Dikarya</taxon>
        <taxon>Basidiomycota</taxon>
        <taxon>Pucciniomycotina</taxon>
        <taxon>Microbotryomycetes</taxon>
        <taxon>Microbotryales</taxon>
        <taxon>Microbotryaceae</taxon>
        <taxon>Microbotryum</taxon>
    </lineage>
</organism>
<proteinExistence type="inferred from homology"/>
<dbReference type="STRING" id="269621.A0A238FP34"/>
<name>A0A238FP34_9BASI</name>
<dbReference type="AlphaFoldDB" id="A0A238FP34"/>
<feature type="transmembrane region" description="Helical" evidence="7">
    <location>
        <begin position="1038"/>
        <end position="1058"/>
    </location>
</feature>
<evidence type="ECO:0000313" key="11">
    <source>
        <dbReference type="Proteomes" id="UP000198372"/>
    </source>
</evidence>
<evidence type="ECO:0000256" key="2">
    <source>
        <dbReference type="ARBA" id="ARBA00022692"/>
    </source>
</evidence>
<dbReference type="InterPro" id="IPR024528">
    <property type="entry name" value="ThrE_2"/>
</dbReference>
<evidence type="ECO:0000259" key="8">
    <source>
        <dbReference type="Pfam" id="PF06738"/>
    </source>
</evidence>
<accession>A0A238FP34</accession>
<feature type="region of interest" description="Disordered" evidence="6">
    <location>
        <begin position="566"/>
        <end position="615"/>
    </location>
</feature>
<feature type="compositionally biased region" description="Low complexity" evidence="6">
    <location>
        <begin position="104"/>
        <end position="115"/>
    </location>
</feature>
<protein>
    <submittedName>
        <fullName evidence="10">BQ2448_7974 protein</fullName>
    </submittedName>
</protein>
<feature type="transmembrane region" description="Helical" evidence="7">
    <location>
        <begin position="1064"/>
        <end position="1081"/>
    </location>
</feature>
<feature type="transmembrane region" description="Helical" evidence="7">
    <location>
        <begin position="896"/>
        <end position="915"/>
    </location>
</feature>
<feature type="compositionally biased region" description="Low complexity" evidence="6">
    <location>
        <begin position="576"/>
        <end position="595"/>
    </location>
</feature>
<dbReference type="InterPro" id="IPR010619">
    <property type="entry name" value="ThrE-like_N"/>
</dbReference>
<feature type="region of interest" description="Disordered" evidence="6">
    <location>
        <begin position="1"/>
        <end position="155"/>
    </location>
</feature>
<feature type="transmembrane region" description="Helical" evidence="7">
    <location>
        <begin position="1010"/>
        <end position="1026"/>
    </location>
</feature>
<dbReference type="PANTHER" id="PTHR31082">
    <property type="entry name" value="PHEROMONE-REGULATED MEMBRANE PROTEIN 10"/>
    <property type="match status" value="1"/>
</dbReference>
<feature type="region of interest" description="Disordered" evidence="6">
    <location>
        <begin position="425"/>
        <end position="491"/>
    </location>
</feature>
<feature type="transmembrane region" description="Helical" evidence="7">
    <location>
        <begin position="957"/>
        <end position="975"/>
    </location>
</feature>
<evidence type="ECO:0000256" key="7">
    <source>
        <dbReference type="SAM" id="Phobius"/>
    </source>
</evidence>
<feature type="compositionally biased region" description="Basic and acidic residues" evidence="6">
    <location>
        <begin position="54"/>
        <end position="70"/>
    </location>
</feature>
<keyword evidence="11" id="KW-1185">Reference proteome</keyword>
<feature type="region of interest" description="Disordered" evidence="6">
    <location>
        <begin position="357"/>
        <end position="393"/>
    </location>
</feature>
<feature type="compositionally biased region" description="Polar residues" evidence="6">
    <location>
        <begin position="296"/>
        <end position="306"/>
    </location>
</feature>
<evidence type="ECO:0000256" key="1">
    <source>
        <dbReference type="ARBA" id="ARBA00004141"/>
    </source>
</evidence>
<dbReference type="InterPro" id="IPR051361">
    <property type="entry name" value="ThrE/Ser_Exporter"/>
</dbReference>